<dbReference type="Gene3D" id="1.20.142.10">
    <property type="entry name" value="Poly(ADP-ribose) polymerase, regulatory domain"/>
    <property type="match status" value="1"/>
</dbReference>
<dbReference type="InterPro" id="IPR036616">
    <property type="entry name" value="Poly(ADP-ribose)pol_reg_dom_sf"/>
</dbReference>
<dbReference type="GO" id="GO:1990404">
    <property type="term" value="F:NAD+-protein mono-ADP-ribosyltransferase activity"/>
    <property type="evidence" value="ECO:0007669"/>
    <property type="project" value="TreeGrafter"/>
</dbReference>
<dbReference type="GO" id="GO:0016779">
    <property type="term" value="F:nucleotidyltransferase activity"/>
    <property type="evidence" value="ECO:0007669"/>
    <property type="project" value="UniProtKB-KW"/>
</dbReference>
<dbReference type="InterPro" id="IPR008893">
    <property type="entry name" value="WGR_domain"/>
</dbReference>
<dbReference type="GO" id="GO:0003950">
    <property type="term" value="F:NAD+ poly-ADP-ribosyltransferase activity"/>
    <property type="evidence" value="ECO:0007669"/>
    <property type="project" value="UniProtKB-UniRule"/>
</dbReference>
<dbReference type="SMART" id="SM00773">
    <property type="entry name" value="WGR"/>
    <property type="match status" value="1"/>
</dbReference>
<comment type="caution">
    <text evidence="12">The sequence shown here is derived from an EMBL/GenBank/DDBJ whole genome shotgun (WGS) entry which is preliminary data.</text>
</comment>
<dbReference type="PROSITE" id="PS51977">
    <property type="entry name" value="WGR"/>
    <property type="match status" value="1"/>
</dbReference>
<sequence length="528" mass="59062">MTKSVKKRRRSLARALPDDSTHDADSSNTKRTKNSPPKSRFQCVAPVDFAFSAVSPAWVLQDDEDSDVIYDAHLFQVNLESGMNNALVLQVIASDEGCFVWQREYDRRGRREISTSCSEAMTAVDAVDEFMDVFEEKTGVAWEDRSAMSVDPPTGFTYVPMDYPSSSSCGASSTPPKKLQEQVRSLMALVFHDEDEYTSDAAALTPLQLPYAAMAFDKAHFILDQIAAMLGAKSRVRRLKLRQASEAFYSAIPHDFGQPMLDCVIDSMEKIDNCRETLHELRVSCNGRPLLSLDPLHQKYTSLECHLELVATDSLEFNLVTQYLNNSKAHVQYEMKIEHVFRVAKEMEVDKFKPFESFDNRMLLWHGSSLSNWSGILKDGLRIAPPNVTSNGHSFGKGIYFSDSVSRSAPYCRATLDKSKGILLLSEVALGKSNACTATNSRAMNEVDFVEFHSVVGLGSFTPTPGQNHVLPDGATIPLGALKRQSLENKRTHHLHLGSGLEYNEYVIYNPAQTRMRYLVVAEFCFDT</sequence>
<dbReference type="EC" id="2.4.2.-" evidence="7"/>
<feature type="domain" description="PARP catalytic" evidence="9">
    <location>
        <begin position="294"/>
        <end position="528"/>
    </location>
</feature>
<protein>
    <recommendedName>
        <fullName evidence="7">Poly [ADP-ribose] polymerase</fullName>
        <shortName evidence="7">PARP</shortName>
        <ecNumber evidence="7">2.4.2.-</ecNumber>
    </recommendedName>
</protein>
<keyword evidence="6" id="KW-0539">Nucleus</keyword>
<organism evidence="12 13">
    <name type="scientific">Aphanomyces euteiches</name>
    <dbReference type="NCBI Taxonomy" id="100861"/>
    <lineage>
        <taxon>Eukaryota</taxon>
        <taxon>Sar</taxon>
        <taxon>Stramenopiles</taxon>
        <taxon>Oomycota</taxon>
        <taxon>Saprolegniomycetes</taxon>
        <taxon>Saprolegniales</taxon>
        <taxon>Verrucalvaceae</taxon>
        <taxon>Aphanomyces</taxon>
    </lineage>
</organism>
<dbReference type="GO" id="GO:0006302">
    <property type="term" value="P:double-strand break repair"/>
    <property type="evidence" value="ECO:0007669"/>
    <property type="project" value="TreeGrafter"/>
</dbReference>
<dbReference type="InterPro" id="IPR012317">
    <property type="entry name" value="Poly(ADP-ribose)pol_cat_dom"/>
</dbReference>
<name>A0A6G0WAE3_9STRA</name>
<proteinExistence type="predicted"/>
<dbReference type="InterPro" id="IPR004102">
    <property type="entry name" value="Poly(ADP-ribose)pol_reg_dom"/>
</dbReference>
<keyword evidence="5 7" id="KW-0520">NAD</keyword>
<dbReference type="AlphaFoldDB" id="A0A6G0WAE3"/>
<feature type="compositionally biased region" description="Polar residues" evidence="8">
    <location>
        <begin position="26"/>
        <end position="37"/>
    </location>
</feature>
<dbReference type="CDD" id="cd01437">
    <property type="entry name" value="parp_like"/>
    <property type="match status" value="1"/>
</dbReference>
<dbReference type="PANTHER" id="PTHR10459:SF117">
    <property type="entry name" value="POLY [ADP-RIBOSE] POLYMERASE TANKYRASE"/>
    <property type="match status" value="1"/>
</dbReference>
<evidence type="ECO:0000259" key="9">
    <source>
        <dbReference type="PROSITE" id="PS51059"/>
    </source>
</evidence>
<accession>A0A6G0WAE3</accession>
<feature type="region of interest" description="Disordered" evidence="8">
    <location>
        <begin position="1"/>
        <end position="40"/>
    </location>
</feature>
<evidence type="ECO:0000259" key="10">
    <source>
        <dbReference type="PROSITE" id="PS51060"/>
    </source>
</evidence>
<feature type="domain" description="PARP alpha-helical" evidence="10">
    <location>
        <begin position="172"/>
        <end position="292"/>
    </location>
</feature>
<feature type="compositionally biased region" description="Basic and acidic residues" evidence="8">
    <location>
        <begin position="16"/>
        <end position="25"/>
    </location>
</feature>
<keyword evidence="2 7" id="KW-0328">Glycosyltransferase</keyword>
<reference evidence="12 13" key="1">
    <citation type="submission" date="2019-07" db="EMBL/GenBank/DDBJ databases">
        <title>Genomics analysis of Aphanomyces spp. identifies a new class of oomycete effector associated with host adaptation.</title>
        <authorList>
            <person name="Gaulin E."/>
        </authorList>
    </citation>
    <scope>NUCLEOTIDE SEQUENCE [LARGE SCALE GENOMIC DNA]</scope>
    <source>
        <strain evidence="12 13">ATCC 201684</strain>
    </source>
</reference>
<evidence type="ECO:0000256" key="8">
    <source>
        <dbReference type="SAM" id="MobiDB-lite"/>
    </source>
</evidence>
<dbReference type="InterPro" id="IPR036930">
    <property type="entry name" value="WGR_dom_sf"/>
</dbReference>
<dbReference type="EMBL" id="VJMJ01000273">
    <property type="protein sequence ID" value="KAF0724330.1"/>
    <property type="molecule type" value="Genomic_DNA"/>
</dbReference>
<evidence type="ECO:0000256" key="3">
    <source>
        <dbReference type="ARBA" id="ARBA00022679"/>
    </source>
</evidence>
<dbReference type="InterPro" id="IPR050800">
    <property type="entry name" value="ARTD/PARP"/>
</dbReference>
<dbReference type="Gene3D" id="3.90.228.10">
    <property type="match status" value="1"/>
</dbReference>
<evidence type="ECO:0000313" key="12">
    <source>
        <dbReference type="EMBL" id="KAF0724330.1"/>
    </source>
</evidence>
<evidence type="ECO:0000256" key="7">
    <source>
        <dbReference type="RuleBase" id="RU362114"/>
    </source>
</evidence>
<feature type="domain" description="WGR" evidence="11">
    <location>
        <begin position="56"/>
        <end position="163"/>
    </location>
</feature>
<dbReference type="PROSITE" id="PS51060">
    <property type="entry name" value="PARP_ALPHA_HD"/>
    <property type="match status" value="1"/>
</dbReference>
<dbReference type="SUPFAM" id="SSF56399">
    <property type="entry name" value="ADP-ribosylation"/>
    <property type="match status" value="1"/>
</dbReference>
<evidence type="ECO:0000313" key="13">
    <source>
        <dbReference type="Proteomes" id="UP000481153"/>
    </source>
</evidence>
<dbReference type="PANTHER" id="PTHR10459">
    <property type="entry name" value="DNA LIGASE"/>
    <property type="match status" value="1"/>
</dbReference>
<dbReference type="PROSITE" id="PS51059">
    <property type="entry name" value="PARP_CATALYTIC"/>
    <property type="match status" value="1"/>
</dbReference>
<dbReference type="SUPFAM" id="SSF142921">
    <property type="entry name" value="WGR domain-like"/>
    <property type="match status" value="1"/>
</dbReference>
<dbReference type="GO" id="GO:0005730">
    <property type="term" value="C:nucleolus"/>
    <property type="evidence" value="ECO:0007669"/>
    <property type="project" value="TreeGrafter"/>
</dbReference>
<evidence type="ECO:0000256" key="5">
    <source>
        <dbReference type="ARBA" id="ARBA00023027"/>
    </source>
</evidence>
<keyword evidence="13" id="KW-1185">Reference proteome</keyword>
<evidence type="ECO:0000256" key="4">
    <source>
        <dbReference type="ARBA" id="ARBA00022695"/>
    </source>
</evidence>
<dbReference type="VEuPathDB" id="FungiDB:AeMF1_021473"/>
<evidence type="ECO:0000256" key="1">
    <source>
        <dbReference type="ARBA" id="ARBA00004123"/>
    </source>
</evidence>
<keyword evidence="4" id="KW-0548">Nucleotidyltransferase</keyword>
<evidence type="ECO:0000256" key="6">
    <source>
        <dbReference type="ARBA" id="ARBA00023242"/>
    </source>
</evidence>
<dbReference type="SUPFAM" id="SSF47587">
    <property type="entry name" value="Domain of poly(ADP-ribose) polymerase"/>
    <property type="match status" value="1"/>
</dbReference>
<dbReference type="GO" id="GO:0070212">
    <property type="term" value="P:protein poly-ADP-ribosylation"/>
    <property type="evidence" value="ECO:0007669"/>
    <property type="project" value="TreeGrafter"/>
</dbReference>
<dbReference type="Pfam" id="PF02877">
    <property type="entry name" value="PARP_reg"/>
    <property type="match status" value="1"/>
</dbReference>
<gene>
    <name evidence="12" type="ORF">Ae201684_016992</name>
</gene>
<comment type="subcellular location">
    <subcellularLocation>
        <location evidence="1">Nucleus</location>
    </subcellularLocation>
</comment>
<keyword evidence="3 7" id="KW-0808">Transferase</keyword>
<feature type="compositionally biased region" description="Basic residues" evidence="8">
    <location>
        <begin position="1"/>
        <end position="12"/>
    </location>
</feature>
<dbReference type="Pfam" id="PF00644">
    <property type="entry name" value="PARP"/>
    <property type="match status" value="1"/>
</dbReference>
<dbReference type="Proteomes" id="UP000481153">
    <property type="component" value="Unassembled WGS sequence"/>
</dbReference>
<evidence type="ECO:0000256" key="2">
    <source>
        <dbReference type="ARBA" id="ARBA00022676"/>
    </source>
</evidence>
<evidence type="ECO:0000259" key="11">
    <source>
        <dbReference type="PROSITE" id="PS51977"/>
    </source>
</evidence>